<reference evidence="4 5" key="1">
    <citation type="submission" date="2017-12" db="EMBL/GenBank/DDBJ databases">
        <authorList>
            <consortium name="DOE Joint Genome Institute"/>
            <person name="Haridas S."/>
            <person name="Kjaerbolling I."/>
            <person name="Vesth T.C."/>
            <person name="Frisvad J.C."/>
            <person name="Nybo J.L."/>
            <person name="Theobald S."/>
            <person name="Kuo A."/>
            <person name="Bowyer P."/>
            <person name="Matsuda Y."/>
            <person name="Mondo S."/>
            <person name="Lyhne E.K."/>
            <person name="Kogle M.E."/>
            <person name="Clum A."/>
            <person name="Lipzen A."/>
            <person name="Salamov A."/>
            <person name="Ngan C.Y."/>
            <person name="Daum C."/>
            <person name="Chiniquy J."/>
            <person name="Barry K."/>
            <person name="LaButti K."/>
            <person name="Simmons B.A."/>
            <person name="Magnuson J.K."/>
            <person name="Mortensen U.H."/>
            <person name="Larsen T.O."/>
            <person name="Grigoriev I.V."/>
            <person name="Baker S.E."/>
            <person name="Andersen M.R."/>
            <person name="Nordberg H.P."/>
            <person name="Cantor M.N."/>
            <person name="Hua S.X."/>
        </authorList>
    </citation>
    <scope>NUCLEOTIDE SEQUENCE [LARGE SCALE GENOMIC DNA]</scope>
    <source>
        <strain evidence="4 5">CBS 102.13</strain>
    </source>
</reference>
<keyword evidence="5" id="KW-1185">Reference proteome</keyword>
<evidence type="ECO:0000256" key="2">
    <source>
        <dbReference type="ARBA" id="ARBA00022857"/>
    </source>
</evidence>
<dbReference type="AlphaFoldDB" id="A0A2I2F5S5"/>
<protein>
    <submittedName>
        <fullName evidence="4">Short chain dehydrogenase/ reductase</fullName>
    </submittedName>
</protein>
<dbReference type="Proteomes" id="UP000234585">
    <property type="component" value="Unassembled WGS sequence"/>
</dbReference>
<dbReference type="PANTHER" id="PTHR42760">
    <property type="entry name" value="SHORT-CHAIN DEHYDROGENASES/REDUCTASES FAMILY MEMBER"/>
    <property type="match status" value="1"/>
</dbReference>
<evidence type="ECO:0000313" key="4">
    <source>
        <dbReference type="EMBL" id="PLB35961.1"/>
    </source>
</evidence>
<evidence type="ECO:0000256" key="1">
    <source>
        <dbReference type="ARBA" id="ARBA00006484"/>
    </source>
</evidence>
<dbReference type="PRINTS" id="PR00081">
    <property type="entry name" value="GDHRDH"/>
</dbReference>
<dbReference type="CDD" id="cd05233">
    <property type="entry name" value="SDR_c"/>
    <property type="match status" value="1"/>
</dbReference>
<proteinExistence type="inferred from homology"/>
<dbReference type="Pfam" id="PF13561">
    <property type="entry name" value="adh_short_C2"/>
    <property type="match status" value="1"/>
</dbReference>
<dbReference type="GeneID" id="36520644"/>
<name>A0A2I2F5S5_ASPCN</name>
<evidence type="ECO:0000256" key="3">
    <source>
        <dbReference type="ARBA" id="ARBA00023002"/>
    </source>
</evidence>
<dbReference type="InterPro" id="IPR002347">
    <property type="entry name" value="SDR_fam"/>
</dbReference>
<organism evidence="4 5">
    <name type="scientific">Aspergillus candidus</name>
    <dbReference type="NCBI Taxonomy" id="41067"/>
    <lineage>
        <taxon>Eukaryota</taxon>
        <taxon>Fungi</taxon>
        <taxon>Dikarya</taxon>
        <taxon>Ascomycota</taxon>
        <taxon>Pezizomycotina</taxon>
        <taxon>Eurotiomycetes</taxon>
        <taxon>Eurotiomycetidae</taxon>
        <taxon>Eurotiales</taxon>
        <taxon>Aspergillaceae</taxon>
        <taxon>Aspergillus</taxon>
        <taxon>Aspergillus subgen. Circumdati</taxon>
    </lineage>
</organism>
<dbReference type="EMBL" id="KZ559156">
    <property type="protein sequence ID" value="PLB35961.1"/>
    <property type="molecule type" value="Genomic_DNA"/>
</dbReference>
<dbReference type="PRINTS" id="PR00080">
    <property type="entry name" value="SDRFAMILY"/>
</dbReference>
<dbReference type="RefSeq" id="XP_024669973.1">
    <property type="nucleotide sequence ID" value="XM_024813484.1"/>
</dbReference>
<accession>A0A2I2F5S5</accession>
<evidence type="ECO:0000313" key="5">
    <source>
        <dbReference type="Proteomes" id="UP000234585"/>
    </source>
</evidence>
<dbReference type="SUPFAM" id="SSF51735">
    <property type="entry name" value="NAD(P)-binding Rossmann-fold domains"/>
    <property type="match status" value="1"/>
</dbReference>
<dbReference type="GO" id="GO:0016616">
    <property type="term" value="F:oxidoreductase activity, acting on the CH-OH group of donors, NAD or NADP as acceptor"/>
    <property type="evidence" value="ECO:0007669"/>
    <property type="project" value="TreeGrafter"/>
</dbReference>
<keyword evidence="2" id="KW-0521">NADP</keyword>
<dbReference type="PANTHER" id="PTHR42760:SF115">
    <property type="entry name" value="3-OXOACYL-[ACYL-CARRIER-PROTEIN] REDUCTASE FABG"/>
    <property type="match status" value="1"/>
</dbReference>
<dbReference type="FunFam" id="3.40.50.720:FF:000084">
    <property type="entry name" value="Short-chain dehydrogenase reductase"/>
    <property type="match status" value="1"/>
</dbReference>
<dbReference type="OrthoDB" id="5840532at2759"/>
<dbReference type="Gene3D" id="3.40.50.720">
    <property type="entry name" value="NAD(P)-binding Rossmann-like Domain"/>
    <property type="match status" value="1"/>
</dbReference>
<sequence length="262" mass="27591">MSTRVTGTAFITGSGSGIGQKTAYTLAQNDITNLALLDLNTAQLETTRDDLVASFPNLGIEILTADVKDETSVEAAVQRIVARFGGIDIAVHAAGIGGQAPNSDEASFANWQNVIDINQTGVWLCQRAVVRQMRKQEDRGGRLGRGAIVNLSSIFGNSIPPTEMGLIPYTTAKHAVVAITKYAAKAYAAEGIRINAICPNVVDTPMTHEGIAVGFFDKTISQTPMGRCGTLEEIADSILYLVSPMSSYVVGVALVVDGGCTA</sequence>
<dbReference type="STRING" id="41067.A0A2I2F5S5"/>
<dbReference type="InterPro" id="IPR036291">
    <property type="entry name" value="NAD(P)-bd_dom_sf"/>
</dbReference>
<comment type="similarity">
    <text evidence="1">Belongs to the short-chain dehydrogenases/reductases (SDR) family.</text>
</comment>
<gene>
    <name evidence="4" type="ORF">BDW47DRAFT_109526</name>
</gene>
<keyword evidence="3" id="KW-0560">Oxidoreductase</keyword>